<organism evidence="18 19">
    <name type="scientific">Izhakiella capsodis</name>
    <dbReference type="NCBI Taxonomy" id="1367852"/>
    <lineage>
        <taxon>Bacteria</taxon>
        <taxon>Pseudomonadati</taxon>
        <taxon>Pseudomonadota</taxon>
        <taxon>Gammaproteobacteria</taxon>
        <taxon>Enterobacterales</taxon>
        <taxon>Erwiniaceae</taxon>
        <taxon>Izhakiella</taxon>
    </lineage>
</organism>
<dbReference type="Gene3D" id="3.40.630.10">
    <property type="entry name" value="Zn peptidases"/>
    <property type="match status" value="2"/>
</dbReference>
<feature type="binding site" evidence="16">
    <location>
        <position position="134"/>
    </location>
    <ligand>
        <name>Zn(2+)</name>
        <dbReference type="ChEBI" id="CHEBI:29105"/>
        <label>2</label>
    </ligand>
</feature>
<keyword evidence="7 16" id="KW-0028">Amino-acid biosynthesis</keyword>
<evidence type="ECO:0000259" key="17">
    <source>
        <dbReference type="Pfam" id="PF07687"/>
    </source>
</evidence>
<evidence type="ECO:0000256" key="6">
    <source>
        <dbReference type="ARBA" id="ARBA00022391"/>
    </source>
</evidence>
<evidence type="ECO:0000256" key="12">
    <source>
        <dbReference type="ARBA" id="ARBA00023154"/>
    </source>
</evidence>
<evidence type="ECO:0000256" key="3">
    <source>
        <dbReference type="ARBA" id="ARBA00006746"/>
    </source>
</evidence>
<comment type="function">
    <text evidence="16">Catalyzes the hydrolysis of N-succinyl-L,L-diaminopimelic acid (SDAP), forming succinate and LL-2,6-diaminopimelate (DAP), an intermediate involved in the bacterial biosynthesis of lysine and meso-diaminopimelic acid, an essential component of bacterial cell walls.</text>
</comment>
<dbReference type="GO" id="GO:0009014">
    <property type="term" value="F:succinyl-diaminopimelate desuccinylase activity"/>
    <property type="evidence" value="ECO:0007669"/>
    <property type="project" value="UniProtKB-UniRule"/>
</dbReference>
<feature type="active site" description="Proton acceptor" evidence="16">
    <location>
        <position position="133"/>
    </location>
</feature>
<dbReference type="GO" id="GO:0009089">
    <property type="term" value="P:lysine biosynthetic process via diaminopimelate"/>
    <property type="evidence" value="ECO:0007669"/>
    <property type="project" value="UniProtKB-UniRule"/>
</dbReference>
<feature type="binding site" evidence="16">
    <location>
        <position position="99"/>
    </location>
    <ligand>
        <name>Zn(2+)</name>
        <dbReference type="ChEBI" id="CHEBI:29105"/>
        <label>1</label>
    </ligand>
</feature>
<feature type="active site" evidence="16">
    <location>
        <position position="68"/>
    </location>
</feature>
<comment type="cofactor">
    <cofactor evidence="1">
        <name>Co(2+)</name>
        <dbReference type="ChEBI" id="CHEBI:48828"/>
    </cofactor>
</comment>
<proteinExistence type="inferred from homology"/>
<evidence type="ECO:0000256" key="15">
    <source>
        <dbReference type="ARBA" id="ARBA00051301"/>
    </source>
</evidence>
<evidence type="ECO:0000313" key="19">
    <source>
        <dbReference type="Proteomes" id="UP000242222"/>
    </source>
</evidence>
<gene>
    <name evidence="16" type="primary">dapE</name>
    <name evidence="18" type="ORF">SAMN05216516_102487</name>
</gene>
<comment type="subunit">
    <text evidence="4 16">Homodimer.</text>
</comment>
<keyword evidence="12 16" id="KW-0457">Lysine biosynthesis</keyword>
<dbReference type="InterPro" id="IPR036264">
    <property type="entry name" value="Bact_exopeptidase_dim_dom"/>
</dbReference>
<evidence type="ECO:0000256" key="10">
    <source>
        <dbReference type="ARBA" id="ARBA00022833"/>
    </source>
</evidence>
<keyword evidence="13 16" id="KW-0170">Cobalt</keyword>
<keyword evidence="19" id="KW-1185">Reference proteome</keyword>
<feature type="binding site" evidence="16">
    <location>
        <position position="348"/>
    </location>
    <ligand>
        <name>Zn(2+)</name>
        <dbReference type="ChEBI" id="CHEBI:29105"/>
        <label>2</label>
    </ligand>
</feature>
<comment type="cofactor">
    <cofactor evidence="16">
        <name>Zn(2+)</name>
        <dbReference type="ChEBI" id="CHEBI:29105"/>
    </cofactor>
    <cofactor evidence="16">
        <name>Co(2+)</name>
        <dbReference type="ChEBI" id="CHEBI:48828"/>
    </cofactor>
    <text evidence="16">Binds 2 Zn(2+) or Co(2+) ions per subunit.</text>
</comment>
<dbReference type="GO" id="GO:0050897">
    <property type="term" value="F:cobalt ion binding"/>
    <property type="evidence" value="ECO:0007669"/>
    <property type="project" value="UniProtKB-UniRule"/>
</dbReference>
<feature type="binding site" evidence="16">
    <location>
        <position position="162"/>
    </location>
    <ligand>
        <name>Zn(2+)</name>
        <dbReference type="ChEBI" id="CHEBI:29105"/>
        <label>1</label>
    </ligand>
</feature>
<dbReference type="Pfam" id="PF07687">
    <property type="entry name" value="M20_dimer"/>
    <property type="match status" value="1"/>
</dbReference>
<dbReference type="FunFam" id="3.40.630.10:FF:000005">
    <property type="entry name" value="Succinyl-diaminopimelate desuccinylase"/>
    <property type="match status" value="1"/>
</dbReference>
<feature type="domain" description="Peptidase M20 dimerisation" evidence="17">
    <location>
        <begin position="175"/>
        <end position="282"/>
    </location>
</feature>
<dbReference type="Pfam" id="PF01546">
    <property type="entry name" value="Peptidase_M20"/>
    <property type="match status" value="1"/>
</dbReference>
<dbReference type="InterPro" id="IPR050072">
    <property type="entry name" value="Peptidase_M20A"/>
</dbReference>
<evidence type="ECO:0000313" key="18">
    <source>
        <dbReference type="EMBL" id="SFN12699.1"/>
    </source>
</evidence>
<evidence type="ECO:0000256" key="16">
    <source>
        <dbReference type="HAMAP-Rule" id="MF_01690"/>
    </source>
</evidence>
<evidence type="ECO:0000256" key="9">
    <source>
        <dbReference type="ARBA" id="ARBA00022801"/>
    </source>
</evidence>
<evidence type="ECO:0000256" key="13">
    <source>
        <dbReference type="ARBA" id="ARBA00023285"/>
    </source>
</evidence>
<evidence type="ECO:0000256" key="5">
    <source>
        <dbReference type="ARBA" id="ARBA00011921"/>
    </source>
</evidence>
<feature type="binding site" evidence="16">
    <location>
        <position position="66"/>
    </location>
    <ligand>
        <name>Zn(2+)</name>
        <dbReference type="ChEBI" id="CHEBI:29105"/>
        <label>1</label>
    </ligand>
</feature>
<comment type="pathway">
    <text evidence="2 16">Amino-acid biosynthesis; L-lysine biosynthesis via DAP pathway; LL-2,6-diaminopimelate from (S)-tetrahydrodipicolinate (succinylase route): step 3/3.</text>
</comment>
<dbReference type="OrthoDB" id="9809784at2"/>
<keyword evidence="8 16" id="KW-0479">Metal-binding</keyword>
<dbReference type="PROSITE" id="PS00759">
    <property type="entry name" value="ARGE_DAPE_CPG2_2"/>
    <property type="match status" value="1"/>
</dbReference>
<dbReference type="NCBIfam" id="TIGR01246">
    <property type="entry name" value="dapE_proteo"/>
    <property type="match status" value="1"/>
</dbReference>
<dbReference type="FunFam" id="3.40.630.10:FF:000010">
    <property type="entry name" value="Succinyl-diaminopimelate desuccinylase"/>
    <property type="match status" value="1"/>
</dbReference>
<evidence type="ECO:0000256" key="7">
    <source>
        <dbReference type="ARBA" id="ARBA00022605"/>
    </source>
</evidence>
<dbReference type="SUPFAM" id="SSF55031">
    <property type="entry name" value="Bacterial exopeptidase dimerisation domain"/>
    <property type="match status" value="1"/>
</dbReference>
<dbReference type="GO" id="GO:0006526">
    <property type="term" value="P:L-arginine biosynthetic process"/>
    <property type="evidence" value="ECO:0007669"/>
    <property type="project" value="TreeGrafter"/>
</dbReference>
<dbReference type="AlphaFoldDB" id="A0A1I4WI61"/>
<dbReference type="PROSITE" id="PS00758">
    <property type="entry name" value="ARGE_DAPE_CPG2_1"/>
    <property type="match status" value="1"/>
</dbReference>
<keyword evidence="11 16" id="KW-0220">Diaminopimelate biosynthesis</keyword>
<dbReference type="InterPro" id="IPR011650">
    <property type="entry name" value="Peptidase_M20_dimer"/>
</dbReference>
<reference evidence="19" key="1">
    <citation type="submission" date="2016-10" db="EMBL/GenBank/DDBJ databases">
        <authorList>
            <person name="Varghese N."/>
            <person name="Submissions S."/>
        </authorList>
    </citation>
    <scope>NUCLEOTIDE SEQUENCE [LARGE SCALE GENOMIC DNA]</scope>
    <source>
        <strain evidence="19">N6PO6</strain>
    </source>
</reference>
<dbReference type="STRING" id="1367852.SAMN05216516_102487"/>
<sequence>MFCPVIELAQQLIRRPSLSPVDAGCQAIMISRLKALGFTVESMPFGDTHNFWAWRGQGETLAFAGHTDVVPTGDEARWITPPFEPSIRDGMLFGRGAADMKGSLAAMVVAAERFVAAHPYHRGRLAFLITSDEEASAADGTVKVVEALMARNERLDYCLVGEPSSNEIVGDVVKNGRRGSITAEVTIHGVQGHVAYPHLADNPVHRATPFLLELVNTEWDNGNAFFPPTSMQIANIHAGTGSNNVIPGDLHLQFNFRFSTELTDALIRSQVEVMLEKHKLPYSISWNLSGQPFLTARGKLVDAVINAVTHYTENKPQLLTNGGTSDGRFIARMGTQVVELGPVNATIHKINECVKAADLQLLSRMYQRIMEQLIA</sequence>
<comment type="catalytic activity">
    <reaction evidence="15 16">
        <text>N-succinyl-(2S,6S)-2,6-diaminopimelate + H2O = (2S,6S)-2,6-diaminopimelate + succinate</text>
        <dbReference type="Rhea" id="RHEA:22608"/>
        <dbReference type="ChEBI" id="CHEBI:15377"/>
        <dbReference type="ChEBI" id="CHEBI:30031"/>
        <dbReference type="ChEBI" id="CHEBI:57609"/>
        <dbReference type="ChEBI" id="CHEBI:58087"/>
        <dbReference type="EC" id="3.5.1.18"/>
    </reaction>
</comment>
<dbReference type="Proteomes" id="UP000242222">
    <property type="component" value="Unassembled WGS sequence"/>
</dbReference>
<keyword evidence="10 16" id="KW-0862">Zinc</keyword>
<evidence type="ECO:0000256" key="11">
    <source>
        <dbReference type="ARBA" id="ARBA00022915"/>
    </source>
</evidence>
<dbReference type="NCBIfam" id="NF009557">
    <property type="entry name" value="PRK13009.1"/>
    <property type="match status" value="1"/>
</dbReference>
<evidence type="ECO:0000256" key="8">
    <source>
        <dbReference type="ARBA" id="ARBA00022723"/>
    </source>
</evidence>
<dbReference type="FunFam" id="3.30.70.360:FF:000011">
    <property type="entry name" value="Succinyl-diaminopimelate desuccinylase"/>
    <property type="match status" value="1"/>
</dbReference>
<dbReference type="GO" id="GO:0008270">
    <property type="term" value="F:zinc ion binding"/>
    <property type="evidence" value="ECO:0007669"/>
    <property type="project" value="UniProtKB-UniRule"/>
</dbReference>
<accession>A0A1I4WI61</accession>
<evidence type="ECO:0000256" key="1">
    <source>
        <dbReference type="ARBA" id="ARBA00001941"/>
    </source>
</evidence>
<dbReference type="InterPro" id="IPR005941">
    <property type="entry name" value="DapE_proteobac"/>
</dbReference>
<name>A0A1I4WI61_9GAMM</name>
<feature type="binding site" evidence="16">
    <location>
        <position position="99"/>
    </location>
    <ligand>
        <name>Zn(2+)</name>
        <dbReference type="ChEBI" id="CHEBI:29105"/>
        <label>2</label>
    </ligand>
</feature>
<evidence type="ECO:0000256" key="4">
    <source>
        <dbReference type="ARBA" id="ARBA00011738"/>
    </source>
</evidence>
<dbReference type="SUPFAM" id="SSF53187">
    <property type="entry name" value="Zn-dependent exopeptidases"/>
    <property type="match status" value="1"/>
</dbReference>
<comment type="similarity">
    <text evidence="3 16">Belongs to the peptidase M20A family. DapE subfamily.</text>
</comment>
<evidence type="ECO:0000256" key="14">
    <source>
        <dbReference type="ARBA" id="ARBA00031891"/>
    </source>
</evidence>
<dbReference type="PANTHER" id="PTHR43808:SF31">
    <property type="entry name" value="N-ACETYL-L-CITRULLINE DEACETYLASE"/>
    <property type="match status" value="1"/>
</dbReference>
<dbReference type="CDD" id="cd03891">
    <property type="entry name" value="M20_DapE_proteobac"/>
    <property type="match status" value="1"/>
</dbReference>
<protein>
    <recommendedName>
        <fullName evidence="6 16">Succinyl-diaminopimelate desuccinylase</fullName>
        <shortName evidence="16">SDAP desuccinylase</shortName>
        <ecNumber evidence="5 16">3.5.1.18</ecNumber>
    </recommendedName>
    <alternativeName>
        <fullName evidence="14 16">N-succinyl-LL-2,6-diaminoheptanedioate amidohydrolase</fullName>
    </alternativeName>
</protein>
<evidence type="ECO:0000256" key="2">
    <source>
        <dbReference type="ARBA" id="ARBA00005130"/>
    </source>
</evidence>
<dbReference type="RefSeq" id="WP_092876058.1">
    <property type="nucleotide sequence ID" value="NZ_FOVC01000002.1"/>
</dbReference>
<keyword evidence="9 16" id="KW-0378">Hydrolase</keyword>
<dbReference type="InterPro" id="IPR002933">
    <property type="entry name" value="Peptidase_M20"/>
</dbReference>
<dbReference type="GO" id="GO:0019877">
    <property type="term" value="P:diaminopimelate biosynthetic process"/>
    <property type="evidence" value="ECO:0007669"/>
    <property type="project" value="UniProtKB-UniRule"/>
</dbReference>
<dbReference type="HAMAP" id="MF_01690">
    <property type="entry name" value="DapE"/>
    <property type="match status" value="1"/>
</dbReference>
<dbReference type="GO" id="GO:0008777">
    <property type="term" value="F:acetylornithine deacetylase activity"/>
    <property type="evidence" value="ECO:0007669"/>
    <property type="project" value="TreeGrafter"/>
</dbReference>
<dbReference type="PANTHER" id="PTHR43808">
    <property type="entry name" value="ACETYLORNITHINE DEACETYLASE"/>
    <property type="match status" value="1"/>
</dbReference>
<dbReference type="InterPro" id="IPR001261">
    <property type="entry name" value="ArgE/DapE_CS"/>
</dbReference>
<dbReference type="UniPathway" id="UPA00034">
    <property type="reaction ID" value="UER00021"/>
</dbReference>
<dbReference type="EC" id="3.5.1.18" evidence="5 16"/>
<dbReference type="EMBL" id="FOVC01000002">
    <property type="protein sequence ID" value="SFN12699.1"/>
    <property type="molecule type" value="Genomic_DNA"/>
</dbReference>